<protein>
    <submittedName>
        <fullName evidence="2">NADH dehydrogenase subunit 4L</fullName>
    </submittedName>
</protein>
<feature type="transmembrane region" description="Helical" evidence="1">
    <location>
        <begin position="6"/>
        <end position="22"/>
    </location>
</feature>
<feature type="transmembrane region" description="Helical" evidence="1">
    <location>
        <begin position="29"/>
        <end position="46"/>
    </location>
</feature>
<name>Q5URP9_9HEMI</name>
<keyword evidence="2" id="KW-0496">Mitochondrion</keyword>
<reference evidence="2" key="2">
    <citation type="submission" date="2004-10" db="EMBL/GenBank/DDBJ databases">
        <title>Partial sequence of the mitochondrion of Vasdavidius concursus.</title>
        <authorList>
            <person name="Thao M.L."/>
            <person name="Baumann P."/>
        </authorList>
    </citation>
    <scope>NUCLEOTIDE SEQUENCE</scope>
</reference>
<evidence type="ECO:0000313" key="2">
    <source>
        <dbReference type="EMBL" id="AAV40848.1"/>
    </source>
</evidence>
<dbReference type="EMBL" id="AY648941">
    <property type="protein sequence ID" value="AAV40848.1"/>
    <property type="molecule type" value="Genomic_DNA"/>
</dbReference>
<keyword evidence="1" id="KW-1133">Transmembrane helix</keyword>
<proteinExistence type="predicted"/>
<geneLocation type="mitochondrion" evidence="2"/>
<reference evidence="2" key="1">
    <citation type="journal article" date="2004" name="BMC Evol. Biol.">
        <title>Organization of the mitochondrial genomes of whiteflies, aphids, and psyllids (Hemiptera, Sternorrhyncha).</title>
        <authorList>
            <person name="Thao M.L."/>
            <person name="Baumann L."/>
            <person name="Baumann P."/>
        </authorList>
    </citation>
    <scope>NUCLEOTIDE SEQUENCE</scope>
</reference>
<accession>Q5URP9</accession>
<gene>
    <name evidence="2" type="primary">nd4L</name>
</gene>
<sequence length="96" mass="11299">MIMKMIYFSIIMFMMIILFAFSKYHIMNNLIILEFIVVSMSASMLLMMKCLETENFTILFIMIIMIMESVLGLSLLINMIRTHSNDYVKSISMSKF</sequence>
<dbReference type="AlphaFoldDB" id="Q5URP9"/>
<evidence type="ECO:0000256" key="1">
    <source>
        <dbReference type="SAM" id="Phobius"/>
    </source>
</evidence>
<dbReference type="Gene3D" id="1.10.287.3510">
    <property type="match status" value="1"/>
</dbReference>
<organism evidence="2">
    <name type="scientific">Vasdavidius concursus</name>
    <dbReference type="NCBI Taxonomy" id="290153"/>
    <lineage>
        <taxon>Eukaryota</taxon>
        <taxon>Metazoa</taxon>
        <taxon>Ecdysozoa</taxon>
        <taxon>Arthropoda</taxon>
        <taxon>Hexapoda</taxon>
        <taxon>Insecta</taxon>
        <taxon>Pterygota</taxon>
        <taxon>Neoptera</taxon>
        <taxon>Paraneoptera</taxon>
        <taxon>Hemiptera</taxon>
        <taxon>Sternorrhyncha</taxon>
        <taxon>Aleyrodoidea</taxon>
        <taxon>Aleyrodidae</taxon>
        <taxon>Aleyrodinae</taxon>
        <taxon>Vasdavidius</taxon>
    </lineage>
</organism>
<feature type="transmembrane region" description="Helical" evidence="1">
    <location>
        <begin position="58"/>
        <end position="80"/>
    </location>
</feature>
<keyword evidence="1" id="KW-0472">Membrane</keyword>
<keyword evidence="1" id="KW-0812">Transmembrane</keyword>